<evidence type="ECO:0000256" key="7">
    <source>
        <dbReference type="ARBA" id="ARBA00023136"/>
    </source>
</evidence>
<evidence type="ECO:0000256" key="3">
    <source>
        <dbReference type="ARBA" id="ARBA00022475"/>
    </source>
</evidence>
<reference evidence="9 10" key="1">
    <citation type="journal article" date="2009" name="Science">
        <title>Green evolution and dynamic adaptations revealed by genomes of the marine picoeukaryotes Micromonas.</title>
        <authorList>
            <person name="Worden A.Z."/>
            <person name="Lee J.H."/>
            <person name="Mock T."/>
            <person name="Rouze P."/>
            <person name="Simmons M.P."/>
            <person name="Aerts A.L."/>
            <person name="Allen A.E."/>
            <person name="Cuvelier M.L."/>
            <person name="Derelle E."/>
            <person name="Everett M.V."/>
            <person name="Foulon E."/>
            <person name="Grimwood J."/>
            <person name="Gundlach H."/>
            <person name="Henrissat B."/>
            <person name="Napoli C."/>
            <person name="McDonald S.M."/>
            <person name="Parker M.S."/>
            <person name="Rombauts S."/>
            <person name="Salamov A."/>
            <person name="Von Dassow P."/>
            <person name="Badger J.H."/>
            <person name="Coutinho P.M."/>
            <person name="Demir E."/>
            <person name="Dubchak I."/>
            <person name="Gentemann C."/>
            <person name="Eikrem W."/>
            <person name="Gready J.E."/>
            <person name="John U."/>
            <person name="Lanier W."/>
            <person name="Lindquist E.A."/>
            <person name="Lucas S."/>
            <person name="Mayer K.F."/>
            <person name="Moreau H."/>
            <person name="Not F."/>
            <person name="Otillar R."/>
            <person name="Panaud O."/>
            <person name="Pangilinan J."/>
            <person name="Paulsen I."/>
            <person name="Piegu B."/>
            <person name="Poliakov A."/>
            <person name="Robbens S."/>
            <person name="Schmutz J."/>
            <person name="Toulza E."/>
            <person name="Wyss T."/>
            <person name="Zelensky A."/>
            <person name="Zhou K."/>
            <person name="Armbrust E.V."/>
            <person name="Bhattacharya D."/>
            <person name="Goodenough U.W."/>
            <person name="Van de Peer Y."/>
            <person name="Grigoriev I.V."/>
        </authorList>
    </citation>
    <scope>NUCLEOTIDE SEQUENCE [LARGE SCALE GENOMIC DNA]</scope>
    <source>
        <strain evidence="9 10">CCMP1545</strain>
    </source>
</reference>
<dbReference type="GO" id="GO:0003333">
    <property type="term" value="P:amino acid transmembrane transport"/>
    <property type="evidence" value="ECO:0007669"/>
    <property type="project" value="InterPro"/>
</dbReference>
<dbReference type="PANTHER" id="PTHR32195:SF26">
    <property type="entry name" value="TRYPTOPHAN OR TYROSINE TRANSPORTER PROTEIN"/>
    <property type="match status" value="1"/>
</dbReference>
<dbReference type="STRING" id="564608.C1MW50"/>
<gene>
    <name evidence="9" type="ORF">MICPUCDRAFT_10653</name>
</gene>
<dbReference type="KEGG" id="mpp:MICPUCDRAFT_10653"/>
<dbReference type="GeneID" id="9685301"/>
<keyword evidence="6 8" id="KW-1133">Transmembrane helix</keyword>
<dbReference type="GO" id="GO:0005886">
    <property type="term" value="C:plasma membrane"/>
    <property type="evidence" value="ECO:0007669"/>
    <property type="project" value="UniProtKB-SubCell"/>
</dbReference>
<organism evidence="10">
    <name type="scientific">Micromonas pusilla (strain CCMP1545)</name>
    <name type="common">Picoplanktonic green alga</name>
    <dbReference type="NCBI Taxonomy" id="564608"/>
    <lineage>
        <taxon>Eukaryota</taxon>
        <taxon>Viridiplantae</taxon>
        <taxon>Chlorophyta</taxon>
        <taxon>Mamiellophyceae</taxon>
        <taxon>Mamiellales</taxon>
        <taxon>Mamiellaceae</taxon>
        <taxon>Micromonas</taxon>
    </lineage>
</organism>
<evidence type="ECO:0000256" key="1">
    <source>
        <dbReference type="ARBA" id="ARBA00004429"/>
    </source>
</evidence>
<feature type="transmembrane region" description="Helical" evidence="8">
    <location>
        <begin position="78"/>
        <end position="103"/>
    </location>
</feature>
<sequence>GSVGGAIALVAGTTVGAGMLALPAVCETAGFVPSTTALILCWIYMVATGLCVLEVNLATMCELGGGGVSIVSMADRTLGVGGVRFAWASYVFIHYALLVAYVAKVGELAVDLIPAFPGGAPAASIEYVAALGGFLFLAESDAIERFNNALVVIVLALFFPLLALAGSAADPRNLIDRGDWTAVPDTIPVIALAFVFHNVIPVVSSSLEGDKSKIRVAIIAGTFIPFAMFALWDAAVLGSVGVDDVEAALRQGVKAPDPLATLQASSDAAKALVSGFSFFAVSTSFLGFVLGLTDFLADGMKTTSKGDAKPWAVALLPPTAFALAYPDIFLSALDKAGTFGVLTLFGCMPPLMAWRNR</sequence>
<keyword evidence="10" id="KW-1185">Reference proteome</keyword>
<keyword evidence="5 8" id="KW-0812">Transmembrane</keyword>
<feature type="transmembrane region" description="Helical" evidence="8">
    <location>
        <begin position="115"/>
        <end position="137"/>
    </location>
</feature>
<evidence type="ECO:0000256" key="2">
    <source>
        <dbReference type="ARBA" id="ARBA00022448"/>
    </source>
</evidence>
<dbReference type="EMBL" id="GG663741">
    <property type="protein sequence ID" value="EEH56107.1"/>
    <property type="molecule type" value="Genomic_DNA"/>
</dbReference>
<evidence type="ECO:0000256" key="4">
    <source>
        <dbReference type="ARBA" id="ARBA00022519"/>
    </source>
</evidence>
<feature type="transmembrane region" description="Helical" evidence="8">
    <location>
        <begin position="36"/>
        <end position="57"/>
    </location>
</feature>
<evidence type="ECO:0000256" key="8">
    <source>
        <dbReference type="SAM" id="Phobius"/>
    </source>
</evidence>
<evidence type="ECO:0000256" key="5">
    <source>
        <dbReference type="ARBA" id="ARBA00022692"/>
    </source>
</evidence>
<evidence type="ECO:0000256" key="6">
    <source>
        <dbReference type="ARBA" id="ARBA00022989"/>
    </source>
</evidence>
<dbReference type="eggNOG" id="ENOG502QSPD">
    <property type="taxonomic scope" value="Eukaryota"/>
</dbReference>
<dbReference type="RefSeq" id="XP_003060155.1">
    <property type="nucleotide sequence ID" value="XM_003060109.1"/>
</dbReference>
<name>C1MW50_MICPC</name>
<feature type="transmembrane region" description="Helical" evidence="8">
    <location>
        <begin position="189"/>
        <end position="207"/>
    </location>
</feature>
<dbReference type="PANTHER" id="PTHR32195">
    <property type="entry name" value="OS07G0662800 PROTEIN"/>
    <property type="match status" value="1"/>
</dbReference>
<feature type="transmembrane region" description="Helical" evidence="8">
    <location>
        <begin position="149"/>
        <end position="169"/>
    </location>
</feature>
<dbReference type="Pfam" id="PF03222">
    <property type="entry name" value="Trp_Tyr_perm"/>
    <property type="match status" value="1"/>
</dbReference>
<dbReference type="AlphaFoldDB" id="C1MW50"/>
<dbReference type="OMA" id="PHIHQVN"/>
<evidence type="ECO:0000313" key="9">
    <source>
        <dbReference type="EMBL" id="EEH56107.1"/>
    </source>
</evidence>
<feature type="transmembrane region" description="Helical" evidence="8">
    <location>
        <begin position="214"/>
        <end position="232"/>
    </location>
</feature>
<feature type="transmembrane region" description="Helical" evidence="8">
    <location>
        <begin position="336"/>
        <end position="354"/>
    </location>
</feature>
<accession>C1MW50</accession>
<keyword evidence="4" id="KW-0997">Cell inner membrane</keyword>
<dbReference type="OrthoDB" id="204942at2759"/>
<dbReference type="Gene3D" id="1.20.1740.10">
    <property type="entry name" value="Amino acid/polyamine transporter I"/>
    <property type="match status" value="1"/>
</dbReference>
<feature type="non-terminal residue" evidence="9">
    <location>
        <position position="1"/>
    </location>
</feature>
<keyword evidence="7 8" id="KW-0472">Membrane</keyword>
<feature type="non-terminal residue" evidence="9">
    <location>
        <position position="357"/>
    </location>
</feature>
<keyword evidence="3" id="KW-1003">Cell membrane</keyword>
<dbReference type="Proteomes" id="UP000001876">
    <property type="component" value="Unassembled WGS sequence"/>
</dbReference>
<feature type="transmembrane region" description="Helical" evidence="8">
    <location>
        <begin position="271"/>
        <end position="290"/>
    </location>
</feature>
<evidence type="ECO:0000313" key="10">
    <source>
        <dbReference type="Proteomes" id="UP000001876"/>
    </source>
</evidence>
<protein>
    <submittedName>
        <fullName evidence="9">Hydroxy/Aromatic amino acid permease family</fullName>
    </submittedName>
</protein>
<keyword evidence="2" id="KW-0813">Transport</keyword>
<proteinExistence type="predicted"/>
<feature type="transmembrane region" description="Helical" evidence="8">
    <location>
        <begin position="311"/>
        <end position="330"/>
    </location>
</feature>
<comment type="subcellular location">
    <subcellularLocation>
        <location evidence="1">Cell inner membrane</location>
        <topology evidence="1">Multi-pass membrane protein</topology>
    </subcellularLocation>
</comment>
<dbReference type="InterPro" id="IPR018227">
    <property type="entry name" value="Amino_acid_transport_2"/>
</dbReference>